<name>A0A835HRA5_9MAGN</name>
<dbReference type="InterPro" id="IPR051283">
    <property type="entry name" value="Sec_Metabolite_Acyltrans"/>
</dbReference>
<dbReference type="OrthoDB" id="1862401at2759"/>
<reference evidence="3 4" key="1">
    <citation type="submission" date="2020-10" db="EMBL/GenBank/DDBJ databases">
        <title>The Coptis chinensis genome and diversification of protoberbering-type alkaloids.</title>
        <authorList>
            <person name="Wang B."/>
            <person name="Shu S."/>
            <person name="Song C."/>
            <person name="Liu Y."/>
        </authorList>
    </citation>
    <scope>NUCLEOTIDE SEQUENCE [LARGE SCALE GENOMIC DNA]</scope>
    <source>
        <strain evidence="3">HL-2020</strain>
        <tissue evidence="3">Leaf</tissue>
    </source>
</reference>
<dbReference type="AlphaFoldDB" id="A0A835HRA5"/>
<protein>
    <recommendedName>
        <fullName evidence="2">YABBY N-terminal domain-containing protein</fullName>
    </recommendedName>
</protein>
<proteinExistence type="predicted"/>
<gene>
    <name evidence="3" type="ORF">IFM89_033629</name>
</gene>
<keyword evidence="1" id="KW-0808">Transferase</keyword>
<keyword evidence="4" id="KW-1185">Reference proteome</keyword>
<dbReference type="Pfam" id="PF24868">
    <property type="entry name" value="YABBY_N"/>
    <property type="match status" value="1"/>
</dbReference>
<dbReference type="Proteomes" id="UP000631114">
    <property type="component" value="Unassembled WGS sequence"/>
</dbReference>
<accession>A0A835HRA5</accession>
<comment type="caution">
    <text evidence="3">The sequence shown here is derived from an EMBL/GenBank/DDBJ whole genome shotgun (WGS) entry which is preliminary data.</text>
</comment>
<sequence>MSSANTEVRFISTETIRPATHTESTQRLEITPWELNHLALNTNQKGLLFYKPKDDTFITQLKTSLSCTLDHFFPLAGRLATETHDDNTISVFIQCNNTGAEFVHATVDLTVTDILDPLYVPRIVHDFFRLNDTINFDGQSRPLLSVQVTELTDGIFVGCTMNHSVVDGSSFWHFINSWSEISRNKSAHQISRPPNFNRSFHNLPIRIPAPRFDKLTRSHIPALEERVFHFSPQNIAKLKAKANLDITNNHIMVSSLQAVLAHVWRAVTRARNVDSDVEVIYKVLTGNRARLNPPLPEDYFGCSTGSVSASAKVDELQKWGLGFGAELLNRVVKLHNDAMIRDTWGNWVKEPIFFNLDDLLTDKPILVTGSSPRFNVYGNDFGWGCPIGVRSGCANKLDGKMTVYPGVAKGSMDIEACVSPKTLTALGEDSEFMQFVSVPCSNLYDTVTVRCGHCTNLWSVNMARQSFPMLDHRIGQPSSTAKEASITSRLGTLSRYSIWIDVGGK</sequence>
<evidence type="ECO:0000259" key="2">
    <source>
        <dbReference type="Pfam" id="PF24868"/>
    </source>
</evidence>
<dbReference type="PANTHER" id="PTHR31896">
    <property type="entry name" value="FAMILY REGULATORY PROTEIN, PUTATIVE (AFU_ORTHOLOGUE AFUA_3G14730)-RELATED"/>
    <property type="match status" value="1"/>
</dbReference>
<evidence type="ECO:0000256" key="1">
    <source>
        <dbReference type="ARBA" id="ARBA00022679"/>
    </source>
</evidence>
<dbReference type="InterPro" id="IPR023213">
    <property type="entry name" value="CAT-like_dom_sf"/>
</dbReference>
<dbReference type="EMBL" id="JADFTS010000006">
    <property type="protein sequence ID" value="KAF9603002.1"/>
    <property type="molecule type" value="Genomic_DNA"/>
</dbReference>
<dbReference type="Pfam" id="PF02458">
    <property type="entry name" value="Transferase"/>
    <property type="match status" value="1"/>
</dbReference>
<feature type="domain" description="YABBY N-terminal" evidence="2">
    <location>
        <begin position="435"/>
        <end position="467"/>
    </location>
</feature>
<dbReference type="Gene3D" id="3.30.559.10">
    <property type="entry name" value="Chloramphenicol acetyltransferase-like domain"/>
    <property type="match status" value="2"/>
</dbReference>
<organism evidence="3 4">
    <name type="scientific">Coptis chinensis</name>
    <dbReference type="NCBI Taxonomy" id="261450"/>
    <lineage>
        <taxon>Eukaryota</taxon>
        <taxon>Viridiplantae</taxon>
        <taxon>Streptophyta</taxon>
        <taxon>Embryophyta</taxon>
        <taxon>Tracheophyta</taxon>
        <taxon>Spermatophyta</taxon>
        <taxon>Magnoliopsida</taxon>
        <taxon>Ranunculales</taxon>
        <taxon>Ranunculaceae</taxon>
        <taxon>Coptidoideae</taxon>
        <taxon>Coptis</taxon>
    </lineage>
</organism>
<evidence type="ECO:0000313" key="3">
    <source>
        <dbReference type="EMBL" id="KAF9603002.1"/>
    </source>
</evidence>
<dbReference type="GO" id="GO:0016740">
    <property type="term" value="F:transferase activity"/>
    <property type="evidence" value="ECO:0007669"/>
    <property type="project" value="UniProtKB-KW"/>
</dbReference>
<dbReference type="PANTHER" id="PTHR31896:SF43">
    <property type="entry name" value="PROTEIN ENHANCED PSEUDOMONAS SUSCEPTIBILITY 1"/>
    <property type="match status" value="1"/>
</dbReference>
<evidence type="ECO:0000313" key="4">
    <source>
        <dbReference type="Proteomes" id="UP000631114"/>
    </source>
</evidence>
<dbReference type="InterPro" id="IPR056776">
    <property type="entry name" value="YABBY_N"/>
</dbReference>